<dbReference type="InterPro" id="IPR025714">
    <property type="entry name" value="Methyltranfer_dom"/>
</dbReference>
<dbReference type="STRING" id="1563681.BFP71_05250"/>
<proteinExistence type="predicted"/>
<dbReference type="InterPro" id="IPR029063">
    <property type="entry name" value="SAM-dependent_MTases_sf"/>
</dbReference>
<reference evidence="2 3" key="1">
    <citation type="submission" date="2016-08" db="EMBL/GenBank/DDBJ databases">
        <title>Draft genome of Fabibacter sp. strain SK-8.</title>
        <authorList>
            <person name="Wong S.-K."/>
            <person name="Hamasaki K."/>
            <person name="Yoshizawa S."/>
        </authorList>
    </citation>
    <scope>NUCLEOTIDE SEQUENCE [LARGE SCALE GENOMIC DNA]</scope>
    <source>
        <strain evidence="2 3">SK-8</strain>
    </source>
</reference>
<name>A0A1E5T6Q1_9BACT</name>
<dbReference type="Proteomes" id="UP000095552">
    <property type="component" value="Unassembled WGS sequence"/>
</dbReference>
<keyword evidence="2" id="KW-0808">Transferase</keyword>
<dbReference type="Gene3D" id="3.40.50.150">
    <property type="entry name" value="Vaccinia Virus protein VP39"/>
    <property type="match status" value="1"/>
</dbReference>
<evidence type="ECO:0000313" key="3">
    <source>
        <dbReference type="Proteomes" id="UP000095552"/>
    </source>
</evidence>
<keyword evidence="3" id="KW-1185">Reference proteome</keyword>
<feature type="domain" description="Methyltransferase" evidence="1">
    <location>
        <begin position="60"/>
        <end position="163"/>
    </location>
</feature>
<dbReference type="RefSeq" id="WP_069834377.1">
    <property type="nucleotide sequence ID" value="NZ_MDGQ01000003.1"/>
</dbReference>
<dbReference type="EMBL" id="MDGQ01000003">
    <property type="protein sequence ID" value="OEK07065.1"/>
    <property type="molecule type" value="Genomic_DNA"/>
</dbReference>
<comment type="caution">
    <text evidence="2">The sequence shown here is derived from an EMBL/GenBank/DDBJ whole genome shotgun (WGS) entry which is preliminary data.</text>
</comment>
<sequence length="232" mass="26972">MRFDHRVYEEELMDDLDSGGEVIDQTLRELETINKWLGGNYVTINGILQLLKGHSPEKPLVIADLGCGGGDILKLVATWAKKAKVPVELHGYDANPNIIKYAEENCAEFPEISFHVEDIFSEDFKQNTYDIVLCTLFTHHFTDNQLIKIFHQFKEQAKKGVVINDLHRHWLAYHSIKLLTQLFSKSPMVKYDAPLSVRRSFRRNDLKKIMSEAGVSQFSLKWMWAFRWQLIF</sequence>
<keyword evidence="2" id="KW-0489">Methyltransferase</keyword>
<evidence type="ECO:0000259" key="1">
    <source>
        <dbReference type="Pfam" id="PF13847"/>
    </source>
</evidence>
<accession>A0A1E5T6Q1</accession>
<organism evidence="2 3">
    <name type="scientific">Roseivirga misakiensis</name>
    <dbReference type="NCBI Taxonomy" id="1563681"/>
    <lineage>
        <taxon>Bacteria</taxon>
        <taxon>Pseudomonadati</taxon>
        <taxon>Bacteroidota</taxon>
        <taxon>Cytophagia</taxon>
        <taxon>Cytophagales</taxon>
        <taxon>Roseivirgaceae</taxon>
        <taxon>Roseivirga</taxon>
    </lineage>
</organism>
<dbReference type="CDD" id="cd02440">
    <property type="entry name" value="AdoMet_MTases"/>
    <property type="match status" value="1"/>
</dbReference>
<dbReference type="AlphaFoldDB" id="A0A1E5T6Q1"/>
<evidence type="ECO:0000313" key="2">
    <source>
        <dbReference type="EMBL" id="OEK07065.1"/>
    </source>
</evidence>
<dbReference type="SUPFAM" id="SSF53335">
    <property type="entry name" value="S-adenosyl-L-methionine-dependent methyltransferases"/>
    <property type="match status" value="1"/>
</dbReference>
<dbReference type="GO" id="GO:0032259">
    <property type="term" value="P:methylation"/>
    <property type="evidence" value="ECO:0007669"/>
    <property type="project" value="UniProtKB-KW"/>
</dbReference>
<protein>
    <submittedName>
        <fullName evidence="2">SAM-dependent methyltransferase</fullName>
    </submittedName>
</protein>
<dbReference type="GO" id="GO:0008168">
    <property type="term" value="F:methyltransferase activity"/>
    <property type="evidence" value="ECO:0007669"/>
    <property type="project" value="UniProtKB-KW"/>
</dbReference>
<dbReference type="Pfam" id="PF13847">
    <property type="entry name" value="Methyltransf_31"/>
    <property type="match status" value="1"/>
</dbReference>
<gene>
    <name evidence="2" type="ORF">BFP71_05250</name>
</gene>